<dbReference type="Proteomes" id="UP000623461">
    <property type="component" value="Unassembled WGS sequence"/>
</dbReference>
<dbReference type="PROSITE" id="PS50164">
    <property type="entry name" value="GIY_YIG"/>
    <property type="match status" value="1"/>
</dbReference>
<proteinExistence type="predicted"/>
<dbReference type="RefSeq" id="WP_156035225.1">
    <property type="nucleotide sequence ID" value="NZ_BMNZ01000002.1"/>
</dbReference>
<gene>
    <name evidence="2" type="ORF">GCM10009721_08710</name>
</gene>
<organism evidence="2 3">
    <name type="scientific">Terrabacter tumescens</name>
    <dbReference type="NCBI Taxonomy" id="60443"/>
    <lineage>
        <taxon>Bacteria</taxon>
        <taxon>Bacillati</taxon>
        <taxon>Actinomycetota</taxon>
        <taxon>Actinomycetes</taxon>
        <taxon>Micrococcales</taxon>
        <taxon>Intrasporangiaceae</taxon>
        <taxon>Terrabacter</taxon>
    </lineage>
</organism>
<comment type="caution">
    <text evidence="2">The sequence shown here is derived from an EMBL/GenBank/DDBJ whole genome shotgun (WGS) entry which is preliminary data.</text>
</comment>
<accession>A0ABQ2HP69</accession>
<evidence type="ECO:0000259" key="1">
    <source>
        <dbReference type="PROSITE" id="PS50164"/>
    </source>
</evidence>
<feature type="domain" description="GIY-YIG" evidence="1">
    <location>
        <begin position="42"/>
        <end position="139"/>
    </location>
</feature>
<dbReference type="CDD" id="cd00719">
    <property type="entry name" value="GIY-YIG_SF"/>
    <property type="match status" value="1"/>
</dbReference>
<evidence type="ECO:0000313" key="2">
    <source>
        <dbReference type="EMBL" id="GGM86206.1"/>
    </source>
</evidence>
<keyword evidence="3" id="KW-1185">Reference proteome</keyword>
<evidence type="ECO:0000313" key="3">
    <source>
        <dbReference type="Proteomes" id="UP000623461"/>
    </source>
</evidence>
<name>A0ABQ2HP69_9MICO</name>
<sequence length="175" mass="19466">MLVGAYGVFWDANLIDWNAYGWRLLGRQGMNAQTLKIADFRKARGVYVMYSDTGIYYVGLASGANGIGGRLKDHLSDVHSGRWTRFSWFAFDGPSETDVYPDGVLKDDEWAGIEEATDKLVIREMEALLLAVTSPPGNTLKTNFQEATAWLQVADHAPTVRTFSSLKERLQPSAD</sequence>
<dbReference type="InterPro" id="IPR000305">
    <property type="entry name" value="GIY-YIG_endonuc"/>
</dbReference>
<protein>
    <recommendedName>
        <fullName evidence="1">GIY-YIG domain-containing protein</fullName>
    </recommendedName>
</protein>
<dbReference type="EMBL" id="BMNZ01000002">
    <property type="protein sequence ID" value="GGM86206.1"/>
    <property type="molecule type" value="Genomic_DNA"/>
</dbReference>
<reference evidence="3" key="1">
    <citation type="journal article" date="2019" name="Int. J. Syst. Evol. Microbiol.">
        <title>The Global Catalogue of Microorganisms (GCM) 10K type strain sequencing project: providing services to taxonomists for standard genome sequencing and annotation.</title>
        <authorList>
            <consortium name="The Broad Institute Genomics Platform"/>
            <consortium name="The Broad Institute Genome Sequencing Center for Infectious Disease"/>
            <person name="Wu L."/>
            <person name="Ma J."/>
        </authorList>
    </citation>
    <scope>NUCLEOTIDE SEQUENCE [LARGE SCALE GENOMIC DNA]</scope>
    <source>
        <strain evidence="3">JCM 1365</strain>
    </source>
</reference>